<name>A0A2V5LN87_9MICC</name>
<reference evidence="2 3" key="1">
    <citation type="submission" date="2018-05" db="EMBL/GenBank/DDBJ databases">
        <title>Genetic diversity of glacier-inhabiting Cryobacterium bacteria in China and description of Cryobacterium mengkeensis sp. nov. and Arthrobacter glacialis sp. nov.</title>
        <authorList>
            <person name="Liu Q."/>
            <person name="Xin Y.-H."/>
        </authorList>
    </citation>
    <scope>NUCLEOTIDE SEQUENCE [LARGE SCALE GENOMIC DNA]</scope>
    <source>
        <strain evidence="2 3">LI2</strain>
    </source>
</reference>
<accession>A0A2V5LN87</accession>
<keyword evidence="3" id="KW-1185">Reference proteome</keyword>
<feature type="compositionally biased region" description="Gly residues" evidence="1">
    <location>
        <begin position="7"/>
        <end position="34"/>
    </location>
</feature>
<protein>
    <submittedName>
        <fullName evidence="2">Uncharacterized protein</fullName>
    </submittedName>
</protein>
<evidence type="ECO:0000313" key="2">
    <source>
        <dbReference type="EMBL" id="PYI69260.1"/>
    </source>
</evidence>
<evidence type="ECO:0000256" key="1">
    <source>
        <dbReference type="SAM" id="MobiDB-lite"/>
    </source>
</evidence>
<comment type="caution">
    <text evidence="2">The sequence shown here is derived from an EMBL/GenBank/DDBJ whole genome shotgun (WGS) entry which is preliminary data.</text>
</comment>
<dbReference type="Proteomes" id="UP000247832">
    <property type="component" value="Unassembled WGS sequence"/>
</dbReference>
<feature type="region of interest" description="Disordered" evidence="1">
    <location>
        <begin position="1"/>
        <end position="38"/>
    </location>
</feature>
<evidence type="ECO:0000313" key="3">
    <source>
        <dbReference type="Proteomes" id="UP000247832"/>
    </source>
</evidence>
<dbReference type="EMBL" id="QJVD01000002">
    <property type="protein sequence ID" value="PYI69260.1"/>
    <property type="molecule type" value="Genomic_DNA"/>
</dbReference>
<sequence>MRPGGWPPGTGRGPVGGPCRGTGRGPVGGPGGRPVAGHRARFQSHAVQEFGRFAPHGIVPAIMAAGGAPVTAVTCGTAPAWWTTAVQGRTR</sequence>
<proteinExistence type="predicted"/>
<organism evidence="2 3">
    <name type="scientific">Arthrobacter livingstonensis</name>
    <dbReference type="NCBI Taxonomy" id="670078"/>
    <lineage>
        <taxon>Bacteria</taxon>
        <taxon>Bacillati</taxon>
        <taxon>Actinomycetota</taxon>
        <taxon>Actinomycetes</taxon>
        <taxon>Micrococcales</taxon>
        <taxon>Micrococcaceae</taxon>
        <taxon>Arthrobacter</taxon>
    </lineage>
</organism>
<gene>
    <name evidence="2" type="ORF">CVV68_02305</name>
</gene>
<dbReference type="AlphaFoldDB" id="A0A2V5LN87"/>